<evidence type="ECO:0000313" key="15">
    <source>
        <dbReference type="Proteomes" id="UP001519287"/>
    </source>
</evidence>
<dbReference type="PROSITE" id="PS50924">
    <property type="entry name" value="MHYT"/>
    <property type="match status" value="1"/>
</dbReference>
<feature type="transmembrane region" description="Helical" evidence="9">
    <location>
        <begin position="217"/>
        <end position="240"/>
    </location>
</feature>
<dbReference type="SMART" id="SM00388">
    <property type="entry name" value="HisKA"/>
    <property type="match status" value="1"/>
</dbReference>
<dbReference type="Pfam" id="PF02518">
    <property type="entry name" value="HATPase_c"/>
    <property type="match status" value="1"/>
</dbReference>
<evidence type="ECO:0000256" key="3">
    <source>
        <dbReference type="ARBA" id="ARBA00022553"/>
    </source>
</evidence>
<feature type="domain" description="MHYT" evidence="13">
    <location>
        <begin position="9"/>
        <end position="205"/>
    </location>
</feature>
<dbReference type="Gene3D" id="3.30.565.10">
    <property type="entry name" value="Histidine kinase-like ATPase, C-terminal domain"/>
    <property type="match status" value="1"/>
</dbReference>
<evidence type="ECO:0000256" key="7">
    <source>
        <dbReference type="ARBA" id="ARBA00022840"/>
    </source>
</evidence>
<dbReference type="SMART" id="SM00387">
    <property type="entry name" value="HATPase_c"/>
    <property type="match status" value="1"/>
</dbReference>
<gene>
    <name evidence="14" type="ORF">J2Z66_004333</name>
</gene>
<comment type="catalytic activity">
    <reaction evidence="1">
        <text>ATP + protein L-histidine = ADP + protein N-phospho-L-histidine.</text>
        <dbReference type="EC" id="2.7.13.3"/>
    </reaction>
</comment>
<feature type="domain" description="PAC" evidence="12">
    <location>
        <begin position="330"/>
        <end position="381"/>
    </location>
</feature>
<keyword evidence="9" id="KW-0472">Membrane</keyword>
<evidence type="ECO:0000256" key="2">
    <source>
        <dbReference type="ARBA" id="ARBA00012438"/>
    </source>
</evidence>
<dbReference type="NCBIfam" id="TIGR00229">
    <property type="entry name" value="sensory_box"/>
    <property type="match status" value="1"/>
</dbReference>
<dbReference type="InterPro" id="IPR005467">
    <property type="entry name" value="His_kinase_dom"/>
</dbReference>
<keyword evidence="9" id="KW-1133">Transmembrane helix</keyword>
<keyword evidence="8" id="KW-0902">Two-component regulatory system</keyword>
<evidence type="ECO:0000313" key="14">
    <source>
        <dbReference type="EMBL" id="MBP1992720.1"/>
    </source>
</evidence>
<evidence type="ECO:0000256" key="1">
    <source>
        <dbReference type="ARBA" id="ARBA00000085"/>
    </source>
</evidence>
<feature type="transmembrane region" description="Helical" evidence="9">
    <location>
        <begin position="44"/>
        <end position="67"/>
    </location>
</feature>
<dbReference type="PANTHER" id="PTHR43047">
    <property type="entry name" value="TWO-COMPONENT HISTIDINE PROTEIN KINASE"/>
    <property type="match status" value="1"/>
</dbReference>
<reference evidence="14 15" key="1">
    <citation type="submission" date="2021-03" db="EMBL/GenBank/DDBJ databases">
        <title>Genomic Encyclopedia of Type Strains, Phase IV (KMG-IV): sequencing the most valuable type-strain genomes for metagenomic binning, comparative biology and taxonomic classification.</title>
        <authorList>
            <person name="Goeker M."/>
        </authorList>
    </citation>
    <scope>NUCLEOTIDE SEQUENCE [LARGE SCALE GENOMIC DNA]</scope>
    <source>
        <strain evidence="14 15">DSM 26048</strain>
    </source>
</reference>
<evidence type="ECO:0000256" key="8">
    <source>
        <dbReference type="ARBA" id="ARBA00023012"/>
    </source>
</evidence>
<feature type="transmembrane region" description="Helical" evidence="9">
    <location>
        <begin position="79"/>
        <end position="98"/>
    </location>
</feature>
<proteinExistence type="predicted"/>
<keyword evidence="3" id="KW-0597">Phosphoprotein</keyword>
<dbReference type="SUPFAM" id="SSF47384">
    <property type="entry name" value="Homodimeric domain of signal transducing histidine kinase"/>
    <property type="match status" value="1"/>
</dbReference>
<keyword evidence="5" id="KW-0547">Nucleotide-binding</keyword>
<dbReference type="PROSITE" id="PS50109">
    <property type="entry name" value="HIS_KIN"/>
    <property type="match status" value="1"/>
</dbReference>
<accession>A0ABS4IYQ3</accession>
<evidence type="ECO:0000259" key="11">
    <source>
        <dbReference type="PROSITE" id="PS50112"/>
    </source>
</evidence>
<dbReference type="PROSITE" id="PS50112">
    <property type="entry name" value="PAS"/>
    <property type="match status" value="1"/>
</dbReference>
<evidence type="ECO:0000259" key="13">
    <source>
        <dbReference type="PROSITE" id="PS50924"/>
    </source>
</evidence>
<dbReference type="CDD" id="cd00082">
    <property type="entry name" value="HisKA"/>
    <property type="match status" value="1"/>
</dbReference>
<dbReference type="InterPro" id="IPR036890">
    <property type="entry name" value="HATPase_C_sf"/>
</dbReference>
<dbReference type="InterPro" id="IPR036097">
    <property type="entry name" value="HisK_dim/P_sf"/>
</dbReference>
<dbReference type="SUPFAM" id="SSF55785">
    <property type="entry name" value="PYP-like sensor domain (PAS domain)"/>
    <property type="match status" value="1"/>
</dbReference>
<evidence type="ECO:0000256" key="5">
    <source>
        <dbReference type="ARBA" id="ARBA00022741"/>
    </source>
</evidence>
<dbReference type="EC" id="2.7.13.3" evidence="2"/>
<evidence type="ECO:0000256" key="6">
    <source>
        <dbReference type="ARBA" id="ARBA00022777"/>
    </source>
</evidence>
<comment type="caution">
    <text evidence="14">The sequence shown here is derived from an EMBL/GenBank/DDBJ whole genome shotgun (WGS) entry which is preliminary data.</text>
</comment>
<dbReference type="CDD" id="cd16922">
    <property type="entry name" value="HATPase_EvgS-ArcB-TorS-like"/>
    <property type="match status" value="1"/>
</dbReference>
<dbReference type="InterPro" id="IPR003661">
    <property type="entry name" value="HisK_dim/P_dom"/>
</dbReference>
<dbReference type="InterPro" id="IPR004358">
    <property type="entry name" value="Sig_transdc_His_kin-like_C"/>
</dbReference>
<dbReference type="SUPFAM" id="SSF55874">
    <property type="entry name" value="ATPase domain of HSP90 chaperone/DNA topoisomerase II/histidine kinase"/>
    <property type="match status" value="1"/>
</dbReference>
<feature type="domain" description="Histidine kinase" evidence="10">
    <location>
        <begin position="399"/>
        <end position="620"/>
    </location>
</feature>
<dbReference type="InterPro" id="IPR005330">
    <property type="entry name" value="MHYT_dom"/>
</dbReference>
<feature type="transmembrane region" description="Helical" evidence="9">
    <location>
        <begin position="177"/>
        <end position="197"/>
    </location>
</feature>
<feature type="transmembrane region" description="Helical" evidence="9">
    <location>
        <begin position="12"/>
        <end position="32"/>
    </location>
</feature>
<keyword evidence="4" id="KW-0808">Transferase</keyword>
<feature type="transmembrane region" description="Helical" evidence="9">
    <location>
        <begin position="110"/>
        <end position="128"/>
    </location>
</feature>
<dbReference type="Pfam" id="PF08448">
    <property type="entry name" value="PAS_4"/>
    <property type="match status" value="1"/>
</dbReference>
<evidence type="ECO:0000256" key="9">
    <source>
        <dbReference type="PROSITE-ProRule" id="PRU00244"/>
    </source>
</evidence>
<dbReference type="InterPro" id="IPR035965">
    <property type="entry name" value="PAS-like_dom_sf"/>
</dbReference>
<feature type="transmembrane region" description="Helical" evidence="9">
    <location>
        <begin position="140"/>
        <end position="165"/>
    </location>
</feature>
<dbReference type="PANTHER" id="PTHR43047:SF64">
    <property type="entry name" value="HISTIDINE KINASE CONTAINING CHEY-HOMOLOGOUS RECEIVER DOMAIN AND PAS DOMAIN-RELATED"/>
    <property type="match status" value="1"/>
</dbReference>
<keyword evidence="6" id="KW-0418">Kinase</keyword>
<dbReference type="PROSITE" id="PS50113">
    <property type="entry name" value="PAC"/>
    <property type="match status" value="1"/>
</dbReference>
<dbReference type="Pfam" id="PF03707">
    <property type="entry name" value="MHYT"/>
    <property type="match status" value="2"/>
</dbReference>
<evidence type="ECO:0000259" key="10">
    <source>
        <dbReference type="PROSITE" id="PS50109"/>
    </source>
</evidence>
<dbReference type="InterPro" id="IPR003594">
    <property type="entry name" value="HATPase_dom"/>
</dbReference>
<dbReference type="SMART" id="SM00091">
    <property type="entry name" value="PAS"/>
    <property type="match status" value="1"/>
</dbReference>
<protein>
    <recommendedName>
        <fullName evidence="2">histidine kinase</fullName>
        <ecNumber evidence="2">2.7.13.3</ecNumber>
    </recommendedName>
</protein>
<name>A0ABS4IYQ3_9BACL</name>
<keyword evidence="9" id="KW-0812">Transmembrane</keyword>
<organism evidence="14 15">
    <name type="scientific">Paenibacillus eucommiae</name>
    <dbReference type="NCBI Taxonomy" id="1355755"/>
    <lineage>
        <taxon>Bacteria</taxon>
        <taxon>Bacillati</taxon>
        <taxon>Bacillota</taxon>
        <taxon>Bacilli</taxon>
        <taxon>Bacillales</taxon>
        <taxon>Paenibacillaceae</taxon>
        <taxon>Paenibacillus</taxon>
    </lineage>
</organism>
<dbReference type="Proteomes" id="UP001519287">
    <property type="component" value="Unassembled WGS sequence"/>
</dbReference>
<dbReference type="PRINTS" id="PR00344">
    <property type="entry name" value="BCTRLSENSOR"/>
</dbReference>
<evidence type="ECO:0000256" key="4">
    <source>
        <dbReference type="ARBA" id="ARBA00022679"/>
    </source>
</evidence>
<sequence>MLELIPSSYNYCLVVLSVIISLFVSYCTLEICEKVISSRERTRLILMILASVVMGLGIWSVHFIGMLAFHLPDGVNYDFTMLVLSMLLPMVGAWAAFAGITSANLTITRMFLSGLFMGLAIAGMHYTGMASMSMQGEIRIVYNIYLVAVSILIAFGISFGALWVSSRHLRGAGRWGFGLKAAAIMFLGTAITGMHYTGMSAAHIYLNDSELSDPLRISGINNLLLALLIGAATIFVLLLITIGQYMDRNFAFRLAESNKKRYDSTFEHNPDLVCMFDIAGRLLRTNPAAERITGYDSQQFVSKPFTQFLNRRDIVKIRSCFTKVVGGQPQTVEFTIKHKRGHPVYLSTTIVPLTSEANIVEIYTISKDITEQKRAEQELILAKVEAEHAAKVKSEFLAIMSHEIRTPLNGVNAMSQLLLDTPLTDEQVEYVKIINKSGNSLLSVINDVLDFSKMESGKTALQEEPFDLNECLNETVQLFALQTQEKKLHISCECDPRLPALLVGDEVRLRQILINLVGNAVKFTEQGFVKVNVVQASKKANQIELEFSVIDTGPGIPRECIPRLFQPFYQLDSSLARKHEGTGLGLAICKKLVEMMGGTIYVLPAEGPGATLVFTIRVRYKDAVSL</sequence>
<dbReference type="InterPro" id="IPR000014">
    <property type="entry name" value="PAS"/>
</dbReference>
<dbReference type="Pfam" id="PF00512">
    <property type="entry name" value="HisKA"/>
    <property type="match status" value="1"/>
</dbReference>
<evidence type="ECO:0000259" key="12">
    <source>
        <dbReference type="PROSITE" id="PS50113"/>
    </source>
</evidence>
<dbReference type="EMBL" id="JAGGLB010000015">
    <property type="protein sequence ID" value="MBP1992720.1"/>
    <property type="molecule type" value="Genomic_DNA"/>
</dbReference>
<keyword evidence="15" id="KW-1185">Reference proteome</keyword>
<dbReference type="CDD" id="cd00130">
    <property type="entry name" value="PAS"/>
    <property type="match status" value="1"/>
</dbReference>
<dbReference type="Gene3D" id="3.30.450.20">
    <property type="entry name" value="PAS domain"/>
    <property type="match status" value="1"/>
</dbReference>
<dbReference type="InterPro" id="IPR013656">
    <property type="entry name" value="PAS_4"/>
</dbReference>
<feature type="domain" description="PAS" evidence="11">
    <location>
        <begin position="258"/>
        <end position="328"/>
    </location>
</feature>
<dbReference type="RefSeq" id="WP_245375715.1">
    <property type="nucleotide sequence ID" value="NZ_JAGGLB010000015.1"/>
</dbReference>
<dbReference type="InterPro" id="IPR000700">
    <property type="entry name" value="PAS-assoc_C"/>
</dbReference>
<dbReference type="Gene3D" id="1.10.287.130">
    <property type="match status" value="1"/>
</dbReference>
<keyword evidence="7" id="KW-0067">ATP-binding</keyword>